<reference evidence="1 2" key="1">
    <citation type="submission" date="2019-05" db="EMBL/GenBank/DDBJ databases">
        <title>Another draft genome of Portunus trituberculatus and its Hox gene families provides insights of decapod evolution.</title>
        <authorList>
            <person name="Jeong J.-H."/>
            <person name="Song I."/>
            <person name="Kim S."/>
            <person name="Choi T."/>
            <person name="Kim D."/>
            <person name="Ryu S."/>
            <person name="Kim W."/>
        </authorList>
    </citation>
    <scope>NUCLEOTIDE SEQUENCE [LARGE SCALE GENOMIC DNA]</scope>
    <source>
        <tissue evidence="1">Muscle</tissue>
    </source>
</reference>
<evidence type="ECO:0000313" key="1">
    <source>
        <dbReference type="EMBL" id="MPC97724.1"/>
    </source>
</evidence>
<dbReference type="AlphaFoldDB" id="A0A5B7JZI9"/>
<dbReference type="EMBL" id="VSRR010111183">
    <property type="protein sequence ID" value="MPC97724.1"/>
    <property type="molecule type" value="Genomic_DNA"/>
</dbReference>
<dbReference type="Proteomes" id="UP000324222">
    <property type="component" value="Unassembled WGS sequence"/>
</dbReference>
<organism evidence="1 2">
    <name type="scientific">Portunus trituberculatus</name>
    <name type="common">Swimming crab</name>
    <name type="synonym">Neptunus trituberculatus</name>
    <dbReference type="NCBI Taxonomy" id="210409"/>
    <lineage>
        <taxon>Eukaryota</taxon>
        <taxon>Metazoa</taxon>
        <taxon>Ecdysozoa</taxon>
        <taxon>Arthropoda</taxon>
        <taxon>Crustacea</taxon>
        <taxon>Multicrustacea</taxon>
        <taxon>Malacostraca</taxon>
        <taxon>Eumalacostraca</taxon>
        <taxon>Eucarida</taxon>
        <taxon>Decapoda</taxon>
        <taxon>Pleocyemata</taxon>
        <taxon>Brachyura</taxon>
        <taxon>Eubrachyura</taxon>
        <taxon>Portunoidea</taxon>
        <taxon>Portunidae</taxon>
        <taxon>Portuninae</taxon>
        <taxon>Portunus</taxon>
    </lineage>
</organism>
<comment type="caution">
    <text evidence="1">The sequence shown here is derived from an EMBL/GenBank/DDBJ whole genome shotgun (WGS) entry which is preliminary data.</text>
</comment>
<gene>
    <name evidence="1" type="ORF">E2C01_093053</name>
</gene>
<proteinExistence type="predicted"/>
<protein>
    <submittedName>
        <fullName evidence="1">Uncharacterized protein</fullName>
    </submittedName>
</protein>
<keyword evidence="2" id="KW-1185">Reference proteome</keyword>
<evidence type="ECO:0000313" key="2">
    <source>
        <dbReference type="Proteomes" id="UP000324222"/>
    </source>
</evidence>
<sequence length="98" mass="10734">MNARITKSIRNLSIKELIDVSQKSISESSIQHLRIKALSRNDCTYHKKASASQVPGGSVSNLSITFKYHMQQWVGEVFAASVDHKCQVAGGNTSQASQ</sequence>
<name>A0A5B7JZI9_PORTR</name>
<accession>A0A5B7JZI9</accession>